<proteinExistence type="predicted"/>
<protein>
    <recommendedName>
        <fullName evidence="2">OBG-type G domain-containing protein</fullName>
    </recommendedName>
</protein>
<organism evidence="3">
    <name type="scientific">marine metagenome</name>
    <dbReference type="NCBI Taxonomy" id="408172"/>
    <lineage>
        <taxon>unclassified sequences</taxon>
        <taxon>metagenomes</taxon>
        <taxon>ecological metagenomes</taxon>
    </lineage>
</organism>
<evidence type="ECO:0000313" key="3">
    <source>
        <dbReference type="EMBL" id="SVA34900.1"/>
    </source>
</evidence>
<evidence type="ECO:0000259" key="2">
    <source>
        <dbReference type="PROSITE" id="PS51710"/>
    </source>
</evidence>
<dbReference type="EMBL" id="UINC01007747">
    <property type="protein sequence ID" value="SVA34900.1"/>
    <property type="molecule type" value="Genomic_DNA"/>
</dbReference>
<dbReference type="InterPro" id="IPR006073">
    <property type="entry name" value="GTP-bd"/>
</dbReference>
<sequence>MGFRCGIIGLPNVGKSTLFNALTKTSIAQAENYPFCTIEPNIGEVDVPDERLEELSLMNSSKIIIPARLTFVDIAGLVEGASKGEGLGNKFLANIKEVDAIAHIVRCFSDKNISHVNGEIDPIKDIEI</sequence>
<dbReference type="AlphaFoldDB" id="A0A381V3C9"/>
<feature type="non-terminal residue" evidence="3">
    <location>
        <position position="128"/>
    </location>
</feature>
<dbReference type="SUPFAM" id="SSF52540">
    <property type="entry name" value="P-loop containing nucleoside triphosphate hydrolases"/>
    <property type="match status" value="1"/>
</dbReference>
<dbReference type="GO" id="GO:0005737">
    <property type="term" value="C:cytoplasm"/>
    <property type="evidence" value="ECO:0007669"/>
    <property type="project" value="TreeGrafter"/>
</dbReference>
<dbReference type="PRINTS" id="PR00326">
    <property type="entry name" value="GTP1OBG"/>
</dbReference>
<dbReference type="GO" id="GO:0005525">
    <property type="term" value="F:GTP binding"/>
    <property type="evidence" value="ECO:0007669"/>
    <property type="project" value="InterPro"/>
</dbReference>
<dbReference type="GO" id="GO:0016887">
    <property type="term" value="F:ATP hydrolysis activity"/>
    <property type="evidence" value="ECO:0007669"/>
    <property type="project" value="TreeGrafter"/>
</dbReference>
<dbReference type="PANTHER" id="PTHR23305">
    <property type="entry name" value="OBG GTPASE FAMILY"/>
    <property type="match status" value="1"/>
</dbReference>
<dbReference type="PANTHER" id="PTHR23305:SF18">
    <property type="entry name" value="OBG-TYPE G DOMAIN-CONTAINING PROTEIN"/>
    <property type="match status" value="1"/>
</dbReference>
<accession>A0A381V3C9</accession>
<gene>
    <name evidence="3" type="ORF">METZ01_LOCUS87754</name>
</gene>
<dbReference type="InterPro" id="IPR031167">
    <property type="entry name" value="G_OBG"/>
</dbReference>
<dbReference type="PROSITE" id="PS51710">
    <property type="entry name" value="G_OBG"/>
    <property type="match status" value="1"/>
</dbReference>
<keyword evidence="1" id="KW-0547">Nucleotide-binding</keyword>
<reference evidence="3" key="1">
    <citation type="submission" date="2018-05" db="EMBL/GenBank/DDBJ databases">
        <authorList>
            <person name="Lanie J.A."/>
            <person name="Ng W.-L."/>
            <person name="Kazmierczak K.M."/>
            <person name="Andrzejewski T.M."/>
            <person name="Davidsen T.M."/>
            <person name="Wayne K.J."/>
            <person name="Tettelin H."/>
            <person name="Glass J.I."/>
            <person name="Rusch D."/>
            <person name="Podicherti R."/>
            <person name="Tsui H.-C.T."/>
            <person name="Winkler M.E."/>
        </authorList>
    </citation>
    <scope>NUCLEOTIDE SEQUENCE</scope>
</reference>
<evidence type="ECO:0000256" key="1">
    <source>
        <dbReference type="ARBA" id="ARBA00022741"/>
    </source>
</evidence>
<feature type="domain" description="OBG-type G" evidence="2">
    <location>
        <begin position="3"/>
        <end position="128"/>
    </location>
</feature>
<dbReference type="Pfam" id="PF01926">
    <property type="entry name" value="MMR_HSR1"/>
    <property type="match status" value="1"/>
</dbReference>
<dbReference type="InterPro" id="IPR027417">
    <property type="entry name" value="P-loop_NTPase"/>
</dbReference>
<name>A0A381V3C9_9ZZZZ</name>
<dbReference type="Gene3D" id="3.40.50.300">
    <property type="entry name" value="P-loop containing nucleotide triphosphate hydrolases"/>
    <property type="match status" value="1"/>
</dbReference>